<dbReference type="PANTHER" id="PTHR21240:SF28">
    <property type="entry name" value="ISO-OROTATE DECARBOXYLASE (EUROFUNG)"/>
    <property type="match status" value="1"/>
</dbReference>
<reference evidence="3 4" key="1">
    <citation type="submission" date="2023-12" db="EMBL/GenBank/DDBJ databases">
        <title>Description of new species of Mycobacterium terrae complex isolated from sewage at the Sao Paulo Zoological Park Foundation in Brazil.</title>
        <authorList>
            <person name="Romagnoli C.L."/>
            <person name="Conceicao E.C."/>
            <person name="Machado E."/>
            <person name="Barreto L.B.P.F."/>
            <person name="Sharma A."/>
            <person name="Silva N.M."/>
            <person name="Marques L.E."/>
            <person name="Juliana M.A."/>
            <person name="Lourenco M.C.S."/>
            <person name="Digiampietri L.A."/>
            <person name="Suffys P.N."/>
            <person name="Viana-Niero C."/>
        </authorList>
    </citation>
    <scope>NUCLEOTIDE SEQUENCE [LARGE SCALE GENOMIC DNA]</scope>
    <source>
        <strain evidence="3 4">MYC017</strain>
    </source>
</reference>
<dbReference type="EMBL" id="JAYJJQ010000032">
    <property type="protein sequence ID" value="MEB3071693.1"/>
    <property type="molecule type" value="Genomic_DNA"/>
</dbReference>
<keyword evidence="1" id="KW-0456">Lyase</keyword>
<sequence length="385" mass="43095">MMATVSPAQLEGVSGTQDKIWAHSGDSHVMEPDDVWTARLPKALADRAPRTERGEKYEVIYVDGKQKTRHLNDFVDAMRPPGVLDLDIRLQDLEQEGVRCQLAFPSVGFWSVDIEDPELSVAVARGWNEWSRDDYMGRQNRIFTPAILPLADIADTVRELEWAAENGFQSVFLPCGMPAEKDWGLDVWTPLWDAAVANGMVLAYHIGTGTDTVVYRGPGGAVVNYMETTYPGMRVVSHLVAGGALDRRPDLKVLVAEGGAGWVPAIGDRMDEAYRQHGMFVRPRLDRLPSEIVRSQVYTSFQHDISAVQVIEDTNYYNVMWGDDYPHLEGTYGHTQQTLHQIFDTVDPRIKDRVLRGTFEELFKVPSDEDLSQVTVKAGTDSDGQ</sequence>
<evidence type="ECO:0000313" key="3">
    <source>
        <dbReference type="EMBL" id="MEB3071693.1"/>
    </source>
</evidence>
<protein>
    <submittedName>
        <fullName evidence="3">Amidohydrolase family protein</fullName>
    </submittedName>
</protein>
<gene>
    <name evidence="3" type="ORF">K5L39_21185</name>
</gene>
<dbReference type="Pfam" id="PF04909">
    <property type="entry name" value="Amidohydro_2"/>
    <property type="match status" value="1"/>
</dbReference>
<dbReference type="InterPro" id="IPR032465">
    <property type="entry name" value="ACMSD"/>
</dbReference>
<evidence type="ECO:0000256" key="1">
    <source>
        <dbReference type="ARBA" id="ARBA00023239"/>
    </source>
</evidence>
<dbReference type="SUPFAM" id="SSF51556">
    <property type="entry name" value="Metallo-dependent hydrolases"/>
    <property type="match status" value="1"/>
</dbReference>
<evidence type="ECO:0000313" key="4">
    <source>
        <dbReference type="Proteomes" id="UP001299283"/>
    </source>
</evidence>
<feature type="domain" description="Amidohydrolase-related" evidence="2">
    <location>
        <begin position="99"/>
        <end position="363"/>
    </location>
</feature>
<dbReference type="InterPro" id="IPR032466">
    <property type="entry name" value="Metal_Hydrolase"/>
</dbReference>
<dbReference type="InterPro" id="IPR006680">
    <property type="entry name" value="Amidohydro-rel"/>
</dbReference>
<dbReference type="Proteomes" id="UP001299283">
    <property type="component" value="Unassembled WGS sequence"/>
</dbReference>
<evidence type="ECO:0000259" key="2">
    <source>
        <dbReference type="Pfam" id="PF04909"/>
    </source>
</evidence>
<accession>A0ABU5Z2Q4</accession>
<proteinExistence type="predicted"/>
<keyword evidence="4" id="KW-1185">Reference proteome</keyword>
<dbReference type="PANTHER" id="PTHR21240">
    <property type="entry name" value="2-AMINO-3-CARBOXYLMUCONATE-6-SEMIALDEHYDE DECARBOXYLASE"/>
    <property type="match status" value="1"/>
</dbReference>
<comment type="caution">
    <text evidence="3">The sequence shown here is derived from an EMBL/GenBank/DDBJ whole genome shotgun (WGS) entry which is preliminary data.</text>
</comment>
<organism evidence="3 4">
    <name type="scientific">[Mycobacterium] vasticus</name>
    <dbReference type="NCBI Taxonomy" id="2875777"/>
    <lineage>
        <taxon>Bacteria</taxon>
        <taxon>Bacillati</taxon>
        <taxon>Actinomycetota</taxon>
        <taxon>Actinomycetes</taxon>
        <taxon>Mycobacteriales</taxon>
        <taxon>Mycobacteriaceae</taxon>
        <taxon>Mycolicibacter</taxon>
    </lineage>
</organism>
<name>A0ABU5Z2Q4_9MYCO</name>
<dbReference type="Gene3D" id="3.20.20.140">
    <property type="entry name" value="Metal-dependent hydrolases"/>
    <property type="match status" value="1"/>
</dbReference>